<sequence>MIDYRNEDFTATGETYDVIFDVAGKSPFSKRSIQ</sequence>
<organism evidence="1 2">
    <name type="scientific">Planococcus halotolerans</name>
    <dbReference type="NCBI Taxonomy" id="2233542"/>
    <lineage>
        <taxon>Bacteria</taxon>
        <taxon>Bacillati</taxon>
        <taxon>Bacillota</taxon>
        <taxon>Bacilli</taxon>
        <taxon>Bacillales</taxon>
        <taxon>Caryophanaceae</taxon>
        <taxon>Planococcus</taxon>
    </lineage>
</organism>
<comment type="caution">
    <text evidence="1">The sequence shown here is derived from an EMBL/GenBank/DDBJ whole genome shotgun (WGS) entry which is preliminary data.</text>
</comment>
<accession>A0A365KXS2</accession>
<name>A0A365KXS2_9BACL</name>
<evidence type="ECO:0000313" key="2">
    <source>
        <dbReference type="Proteomes" id="UP000251002"/>
    </source>
</evidence>
<dbReference type="AlphaFoldDB" id="A0A365KXS2"/>
<dbReference type="Proteomes" id="UP000251002">
    <property type="component" value="Unassembled WGS sequence"/>
</dbReference>
<gene>
    <name evidence="1" type="ORF">DP120_09810</name>
</gene>
<dbReference type="EMBL" id="QLZR01000003">
    <property type="protein sequence ID" value="RAZ77966.1"/>
    <property type="molecule type" value="Genomic_DNA"/>
</dbReference>
<protein>
    <submittedName>
        <fullName evidence="1">Uncharacterized protein</fullName>
    </submittedName>
</protein>
<reference evidence="1 2" key="1">
    <citation type="submission" date="2018-06" db="EMBL/GenBank/DDBJ databases">
        <title>The draft genome sequences of strains SCU63 and S1.</title>
        <authorList>
            <person name="Gan L."/>
        </authorList>
    </citation>
    <scope>NUCLEOTIDE SEQUENCE [LARGE SCALE GENOMIC DNA]</scope>
    <source>
        <strain evidence="1 2">SCU63</strain>
    </source>
</reference>
<evidence type="ECO:0000313" key="1">
    <source>
        <dbReference type="EMBL" id="RAZ77966.1"/>
    </source>
</evidence>
<keyword evidence="2" id="KW-1185">Reference proteome</keyword>
<proteinExistence type="predicted"/>